<dbReference type="EMBL" id="JAEEGB010000007">
    <property type="protein sequence ID" value="MBI6872571.1"/>
    <property type="molecule type" value="Genomic_DNA"/>
</dbReference>
<dbReference type="FunFam" id="3.40.50.720:FF:000084">
    <property type="entry name" value="Short-chain dehydrogenase reductase"/>
    <property type="match status" value="1"/>
</dbReference>
<sequence length="291" mass="31565">MNDQFYINLPKSVPEQKQDKQPGIESLMNPNPIFEDPNYKGSDRLSGKVAVITGGDSGIGKAVSTAYAKEGADIAIIYYDEHEDAEATKKLIESKGRRCLLLPGDITDDNFCKSAVQKIMEQFKKIDILVNNAAAQYPQNSIEDITNEQLEKTFKTNVFSMFYMIRAVMPHFNPGCCIINTASITAYAGDELLLDYSATKGAVVTLTRSLALSLISRNIRVNAIAPGPVWTPLIPSSFSKEQVGKFGADTPIGRPAQPVELAAAYVYLASPESSYVTGQTIHVNGGAFIGG</sequence>
<keyword evidence="2 4" id="KW-0560">Oxidoreductase</keyword>
<comment type="caution">
    <text evidence="4">The sequence shown here is derived from an EMBL/GenBank/DDBJ whole genome shotgun (WGS) entry which is preliminary data.</text>
</comment>
<dbReference type="InterPro" id="IPR020904">
    <property type="entry name" value="Sc_DH/Rdtase_CS"/>
</dbReference>
<keyword evidence="5" id="KW-1185">Reference proteome</keyword>
<dbReference type="Pfam" id="PF13561">
    <property type="entry name" value="adh_short_C2"/>
    <property type="match status" value="1"/>
</dbReference>
<dbReference type="PRINTS" id="PR00081">
    <property type="entry name" value="GDHRDH"/>
</dbReference>
<gene>
    <name evidence="4" type="ORF">I6U51_07575</name>
</gene>
<dbReference type="AlphaFoldDB" id="A0A934HQF5"/>
<dbReference type="PANTHER" id="PTHR48107">
    <property type="entry name" value="NADPH-DEPENDENT ALDEHYDE REDUCTASE-LIKE PROTEIN, CHLOROPLASTIC-RELATED"/>
    <property type="match status" value="1"/>
</dbReference>
<dbReference type="CDD" id="cd05355">
    <property type="entry name" value="SDR_c1"/>
    <property type="match status" value="1"/>
</dbReference>
<evidence type="ECO:0000256" key="1">
    <source>
        <dbReference type="ARBA" id="ARBA00006484"/>
    </source>
</evidence>
<dbReference type="PANTHER" id="PTHR48107:SF16">
    <property type="entry name" value="NADPH-DEPENDENT ALDEHYDE REDUCTASE 1, CHLOROPLASTIC"/>
    <property type="match status" value="1"/>
</dbReference>
<dbReference type="Gene3D" id="3.40.50.720">
    <property type="entry name" value="NAD(P)-binding Rossmann-like Domain"/>
    <property type="match status" value="1"/>
</dbReference>
<dbReference type="PRINTS" id="PR00080">
    <property type="entry name" value="SDRFAMILY"/>
</dbReference>
<dbReference type="EC" id="1.1.1.47" evidence="4"/>
<dbReference type="InterPro" id="IPR002347">
    <property type="entry name" value="SDR_fam"/>
</dbReference>
<evidence type="ECO:0000256" key="2">
    <source>
        <dbReference type="ARBA" id="ARBA00023002"/>
    </source>
</evidence>
<evidence type="ECO:0000313" key="5">
    <source>
        <dbReference type="Proteomes" id="UP000622687"/>
    </source>
</evidence>
<accession>A0A934HQF5</accession>
<protein>
    <submittedName>
        <fullName evidence="4">Glucose 1-dehydrogenase</fullName>
        <ecNumber evidence="4">1.1.1.47</ecNumber>
    </submittedName>
</protein>
<dbReference type="NCBIfam" id="NF005559">
    <property type="entry name" value="PRK07231.1"/>
    <property type="match status" value="1"/>
</dbReference>
<dbReference type="SUPFAM" id="SSF51735">
    <property type="entry name" value="NAD(P)-binding Rossmann-fold domains"/>
    <property type="match status" value="1"/>
</dbReference>
<evidence type="ECO:0000256" key="3">
    <source>
        <dbReference type="SAM" id="MobiDB-lite"/>
    </source>
</evidence>
<evidence type="ECO:0000313" key="4">
    <source>
        <dbReference type="EMBL" id="MBI6872571.1"/>
    </source>
</evidence>
<dbReference type="NCBIfam" id="NF005214">
    <property type="entry name" value="PRK06701.1"/>
    <property type="match status" value="1"/>
</dbReference>
<dbReference type="PROSITE" id="PS00061">
    <property type="entry name" value="ADH_SHORT"/>
    <property type="match status" value="1"/>
</dbReference>
<dbReference type="GO" id="GO:0008206">
    <property type="term" value="P:bile acid metabolic process"/>
    <property type="evidence" value="ECO:0007669"/>
    <property type="project" value="UniProtKB-ARBA"/>
</dbReference>
<dbReference type="GO" id="GO:0047936">
    <property type="term" value="F:glucose 1-dehydrogenase [NAD(P)+] activity"/>
    <property type="evidence" value="ECO:0007669"/>
    <property type="project" value="UniProtKB-EC"/>
</dbReference>
<feature type="region of interest" description="Disordered" evidence="3">
    <location>
        <begin position="9"/>
        <end position="30"/>
    </location>
</feature>
<dbReference type="Proteomes" id="UP000622687">
    <property type="component" value="Unassembled WGS sequence"/>
</dbReference>
<proteinExistence type="inferred from homology"/>
<organism evidence="4 5">
    <name type="scientific">Clostridium aciditolerans</name>
    <dbReference type="NCBI Taxonomy" id="339861"/>
    <lineage>
        <taxon>Bacteria</taxon>
        <taxon>Bacillati</taxon>
        <taxon>Bacillota</taxon>
        <taxon>Clostridia</taxon>
        <taxon>Eubacteriales</taxon>
        <taxon>Clostridiaceae</taxon>
        <taxon>Clostridium</taxon>
    </lineage>
</organism>
<comment type="similarity">
    <text evidence="1">Belongs to the short-chain dehydrogenases/reductases (SDR) family.</text>
</comment>
<reference evidence="4" key="1">
    <citation type="submission" date="2020-12" db="EMBL/GenBank/DDBJ databases">
        <title>Clostridium thailandense sp. nov., a novel acetogenic bacterium isolated from peat land soil in Thailand.</title>
        <authorList>
            <person name="Chaikitkaew S."/>
            <person name="Birkeland N.K."/>
        </authorList>
    </citation>
    <scope>NUCLEOTIDE SEQUENCE</scope>
    <source>
        <strain evidence="4">DSM 17425</strain>
    </source>
</reference>
<dbReference type="InterPro" id="IPR036291">
    <property type="entry name" value="NAD(P)-bd_dom_sf"/>
</dbReference>
<dbReference type="RefSeq" id="WP_211142073.1">
    <property type="nucleotide sequence ID" value="NZ_JAEEGB010000007.1"/>
</dbReference>
<name>A0A934HQF5_9CLOT</name>